<evidence type="ECO:0000256" key="11">
    <source>
        <dbReference type="ARBA" id="ARBA00023136"/>
    </source>
</evidence>
<gene>
    <name evidence="25" type="ORF">FRACA_90064</name>
</gene>
<keyword evidence="12" id="KW-0966">Cell projection</keyword>
<comment type="catalytic activity">
    <reaction evidence="21">
        <text>decanoyl-CoA + H2O = decanoate + CoA + H(+)</text>
        <dbReference type="Rhea" id="RHEA:40059"/>
        <dbReference type="ChEBI" id="CHEBI:15377"/>
        <dbReference type="ChEBI" id="CHEBI:15378"/>
        <dbReference type="ChEBI" id="CHEBI:27689"/>
        <dbReference type="ChEBI" id="CHEBI:57287"/>
        <dbReference type="ChEBI" id="CHEBI:61430"/>
    </reaction>
    <physiologicalReaction direction="left-to-right" evidence="21">
        <dbReference type="Rhea" id="RHEA:40060"/>
    </physiologicalReaction>
</comment>
<evidence type="ECO:0000256" key="22">
    <source>
        <dbReference type="ARBA" id="ARBA00048074"/>
    </source>
</evidence>
<evidence type="ECO:0000313" key="26">
    <source>
        <dbReference type="Proteomes" id="UP000234331"/>
    </source>
</evidence>
<evidence type="ECO:0000256" key="6">
    <source>
        <dbReference type="ARBA" id="ARBA00022703"/>
    </source>
</evidence>
<evidence type="ECO:0000256" key="16">
    <source>
        <dbReference type="ARBA" id="ARBA00038848"/>
    </source>
</evidence>
<reference evidence="25 26" key="1">
    <citation type="submission" date="2017-06" db="EMBL/GenBank/DDBJ databases">
        <authorList>
            <person name="Kim H.J."/>
            <person name="Triplett B.A."/>
        </authorList>
    </citation>
    <scope>NUCLEOTIDE SEQUENCE [LARGE SCALE GENOMIC DNA]</scope>
    <source>
        <strain evidence="25">FRACA_ARgP5</strain>
    </source>
</reference>
<keyword evidence="7" id="KW-0378">Hydrolase</keyword>
<evidence type="ECO:0000256" key="10">
    <source>
        <dbReference type="ARBA" id="ARBA00023098"/>
    </source>
</evidence>
<dbReference type="GO" id="GO:0016787">
    <property type="term" value="F:hydrolase activity"/>
    <property type="evidence" value="ECO:0007669"/>
    <property type="project" value="UniProtKB-KW"/>
</dbReference>
<comment type="catalytic activity">
    <reaction evidence="14">
        <text>(9Z)-octadecenoyl-CoA + H2O = (9Z)-octadecenoate + CoA + H(+)</text>
        <dbReference type="Rhea" id="RHEA:40139"/>
        <dbReference type="ChEBI" id="CHEBI:15377"/>
        <dbReference type="ChEBI" id="CHEBI:15378"/>
        <dbReference type="ChEBI" id="CHEBI:30823"/>
        <dbReference type="ChEBI" id="CHEBI:57287"/>
        <dbReference type="ChEBI" id="CHEBI:57387"/>
    </reaction>
    <physiologicalReaction direction="left-to-right" evidence="14">
        <dbReference type="Rhea" id="RHEA:40140"/>
    </physiologicalReaction>
</comment>
<dbReference type="GO" id="GO:0005737">
    <property type="term" value="C:cytoplasm"/>
    <property type="evidence" value="ECO:0007669"/>
    <property type="project" value="UniProtKB-SubCell"/>
</dbReference>
<evidence type="ECO:0000256" key="23">
    <source>
        <dbReference type="ARBA" id="ARBA00048180"/>
    </source>
</evidence>
<dbReference type="OrthoDB" id="3474675at2"/>
<dbReference type="Proteomes" id="UP000234331">
    <property type="component" value="Unassembled WGS sequence"/>
</dbReference>
<evidence type="ECO:0000256" key="19">
    <source>
        <dbReference type="ARBA" id="ARBA00047588"/>
    </source>
</evidence>
<evidence type="ECO:0000256" key="4">
    <source>
        <dbReference type="ARBA" id="ARBA00022475"/>
    </source>
</evidence>
<evidence type="ECO:0000256" key="2">
    <source>
        <dbReference type="ARBA" id="ARBA00004496"/>
    </source>
</evidence>
<name>A0A2I2L2C3_9ACTN</name>
<dbReference type="InterPro" id="IPR052365">
    <property type="entry name" value="THEM4/THEM5_acyl-CoA_thioest"/>
</dbReference>
<comment type="catalytic activity">
    <reaction evidence="13">
        <text>(5Z,8Z,11Z,14Z)-eicosatetraenoyl-CoA + H2O = (5Z,8Z,11Z,14Z)-eicosatetraenoate + CoA + H(+)</text>
        <dbReference type="Rhea" id="RHEA:40151"/>
        <dbReference type="ChEBI" id="CHEBI:15377"/>
        <dbReference type="ChEBI" id="CHEBI:15378"/>
        <dbReference type="ChEBI" id="CHEBI:32395"/>
        <dbReference type="ChEBI" id="CHEBI:57287"/>
        <dbReference type="ChEBI" id="CHEBI:57368"/>
    </reaction>
    <physiologicalReaction direction="left-to-right" evidence="13">
        <dbReference type="Rhea" id="RHEA:40152"/>
    </physiologicalReaction>
</comment>
<dbReference type="RefSeq" id="WP_101836313.1">
    <property type="nucleotide sequence ID" value="NZ_FZMO01000558.1"/>
</dbReference>
<evidence type="ECO:0000256" key="20">
    <source>
        <dbReference type="ARBA" id="ARBA00047734"/>
    </source>
</evidence>
<evidence type="ECO:0000256" key="3">
    <source>
        <dbReference type="ARBA" id="ARBA00004632"/>
    </source>
</evidence>
<dbReference type="SUPFAM" id="SSF54637">
    <property type="entry name" value="Thioesterase/thiol ester dehydrase-isomerase"/>
    <property type="match status" value="1"/>
</dbReference>
<dbReference type="CDD" id="cd03443">
    <property type="entry name" value="PaaI_thioesterase"/>
    <property type="match status" value="1"/>
</dbReference>
<evidence type="ECO:0000256" key="1">
    <source>
        <dbReference type="ARBA" id="ARBA00004170"/>
    </source>
</evidence>
<evidence type="ECO:0000256" key="9">
    <source>
        <dbReference type="ARBA" id="ARBA00022946"/>
    </source>
</evidence>
<feature type="domain" description="Thioesterase" evidence="24">
    <location>
        <begin position="114"/>
        <end position="185"/>
    </location>
</feature>
<keyword evidence="4" id="KW-1003">Cell membrane</keyword>
<evidence type="ECO:0000256" key="7">
    <source>
        <dbReference type="ARBA" id="ARBA00022801"/>
    </source>
</evidence>
<dbReference type="EMBL" id="FZMO01000558">
    <property type="protein sequence ID" value="SNQ52061.1"/>
    <property type="molecule type" value="Genomic_DNA"/>
</dbReference>
<evidence type="ECO:0000256" key="12">
    <source>
        <dbReference type="ARBA" id="ARBA00023273"/>
    </source>
</evidence>
<evidence type="ECO:0000256" key="15">
    <source>
        <dbReference type="ARBA" id="ARBA00038456"/>
    </source>
</evidence>
<keyword evidence="5" id="KW-0963">Cytoplasm</keyword>
<comment type="catalytic activity">
    <reaction evidence="20">
        <text>hexadecanoyl-CoA + H2O = hexadecanoate + CoA + H(+)</text>
        <dbReference type="Rhea" id="RHEA:16645"/>
        <dbReference type="ChEBI" id="CHEBI:7896"/>
        <dbReference type="ChEBI" id="CHEBI:15377"/>
        <dbReference type="ChEBI" id="CHEBI:15378"/>
        <dbReference type="ChEBI" id="CHEBI:57287"/>
        <dbReference type="ChEBI" id="CHEBI:57379"/>
        <dbReference type="EC" id="3.1.2.2"/>
    </reaction>
    <physiologicalReaction direction="left-to-right" evidence="20">
        <dbReference type="Rhea" id="RHEA:16646"/>
    </physiologicalReaction>
</comment>
<evidence type="ECO:0000256" key="18">
    <source>
        <dbReference type="ARBA" id="ARBA00043210"/>
    </source>
</evidence>
<dbReference type="EC" id="3.1.2.2" evidence="16"/>
<keyword evidence="9" id="KW-0809">Transit peptide</keyword>
<evidence type="ECO:0000256" key="5">
    <source>
        <dbReference type="ARBA" id="ARBA00022490"/>
    </source>
</evidence>
<dbReference type="PANTHER" id="PTHR12418">
    <property type="entry name" value="ACYL-COENZYME A THIOESTERASE THEM4"/>
    <property type="match status" value="1"/>
</dbReference>
<keyword evidence="6" id="KW-0053">Apoptosis</keyword>
<dbReference type="Pfam" id="PF03061">
    <property type="entry name" value="4HBT"/>
    <property type="match status" value="1"/>
</dbReference>
<evidence type="ECO:0000259" key="24">
    <source>
        <dbReference type="Pfam" id="PF03061"/>
    </source>
</evidence>
<sequence length="211" mass="22520">MRDPAGAVPRARDRAAYRRVVDRAARILDQLAVLAPDADTMRRCEAALAGVEVALRVLPTLPEDVTAPAHAPGNPRFQPAERGLVPAYAVAESDGGRLSGQVRFSPRFGGTAAVHGGALSLFFDDALGRVANAAVTGGVARTAFLRVDYRSPAPLEVALSCRVWIERVEGRKGFVRGEMRHGETLTAEAAGLWIAARPYAFRQPAQGCHAE</sequence>
<comment type="subcellular location">
    <subcellularLocation>
        <location evidence="3">Cell projection</location>
        <location evidence="3">Ruffle membrane</location>
    </subcellularLocation>
    <subcellularLocation>
        <location evidence="2">Cytoplasm</location>
    </subcellularLocation>
    <subcellularLocation>
        <location evidence="1">Membrane</location>
        <topology evidence="1">Peripheral membrane protein</topology>
    </subcellularLocation>
</comment>
<proteinExistence type="inferred from homology"/>
<evidence type="ECO:0000256" key="21">
    <source>
        <dbReference type="ARBA" id="ARBA00047969"/>
    </source>
</evidence>
<dbReference type="InterPro" id="IPR006683">
    <property type="entry name" value="Thioestr_dom"/>
</dbReference>
<dbReference type="Gene3D" id="3.10.129.10">
    <property type="entry name" value="Hotdog Thioesterase"/>
    <property type="match status" value="1"/>
</dbReference>
<keyword evidence="26" id="KW-1185">Reference proteome</keyword>
<comment type="catalytic activity">
    <reaction evidence="22">
        <text>dodecanoyl-CoA + H2O = dodecanoate + CoA + H(+)</text>
        <dbReference type="Rhea" id="RHEA:30135"/>
        <dbReference type="ChEBI" id="CHEBI:15377"/>
        <dbReference type="ChEBI" id="CHEBI:15378"/>
        <dbReference type="ChEBI" id="CHEBI:18262"/>
        <dbReference type="ChEBI" id="CHEBI:57287"/>
        <dbReference type="ChEBI" id="CHEBI:57375"/>
    </reaction>
    <physiologicalReaction direction="left-to-right" evidence="22">
        <dbReference type="Rhea" id="RHEA:30136"/>
    </physiologicalReaction>
</comment>
<dbReference type="GO" id="GO:0006631">
    <property type="term" value="P:fatty acid metabolic process"/>
    <property type="evidence" value="ECO:0007669"/>
    <property type="project" value="UniProtKB-KW"/>
</dbReference>
<evidence type="ECO:0000256" key="17">
    <source>
        <dbReference type="ARBA" id="ARBA00040123"/>
    </source>
</evidence>
<organism evidence="25 26">
    <name type="scientific">Frankia canadensis</name>
    <dbReference type="NCBI Taxonomy" id="1836972"/>
    <lineage>
        <taxon>Bacteria</taxon>
        <taxon>Bacillati</taxon>
        <taxon>Actinomycetota</taxon>
        <taxon>Actinomycetes</taxon>
        <taxon>Frankiales</taxon>
        <taxon>Frankiaceae</taxon>
        <taxon>Frankia</taxon>
    </lineage>
</organism>
<evidence type="ECO:0000256" key="14">
    <source>
        <dbReference type="ARBA" id="ARBA00037002"/>
    </source>
</evidence>
<dbReference type="GO" id="GO:0016020">
    <property type="term" value="C:membrane"/>
    <property type="evidence" value="ECO:0007669"/>
    <property type="project" value="UniProtKB-SubCell"/>
</dbReference>
<dbReference type="PANTHER" id="PTHR12418:SF19">
    <property type="entry name" value="ACYL-COENZYME A THIOESTERASE THEM4"/>
    <property type="match status" value="1"/>
</dbReference>
<comment type="similarity">
    <text evidence="15">Belongs to the THEM4/THEM5 thioesterase family.</text>
</comment>
<evidence type="ECO:0000313" key="25">
    <source>
        <dbReference type="EMBL" id="SNQ52061.1"/>
    </source>
</evidence>
<evidence type="ECO:0000256" key="8">
    <source>
        <dbReference type="ARBA" id="ARBA00022832"/>
    </source>
</evidence>
<dbReference type="InterPro" id="IPR029069">
    <property type="entry name" value="HotDog_dom_sf"/>
</dbReference>
<accession>A0A2I2L2C3</accession>
<dbReference type="AlphaFoldDB" id="A0A2I2L2C3"/>
<protein>
    <recommendedName>
        <fullName evidence="17">Acyl-coenzyme A thioesterase THEM4</fullName>
        <ecNumber evidence="16">3.1.2.2</ecNumber>
    </recommendedName>
    <alternativeName>
        <fullName evidence="18">Thioesterase superfamily member 4</fullName>
    </alternativeName>
</protein>
<keyword evidence="11" id="KW-0472">Membrane</keyword>
<evidence type="ECO:0000256" key="13">
    <source>
        <dbReference type="ARBA" id="ARBA00035852"/>
    </source>
</evidence>
<comment type="catalytic activity">
    <reaction evidence="19">
        <text>octanoyl-CoA + H2O = octanoate + CoA + H(+)</text>
        <dbReference type="Rhea" id="RHEA:30143"/>
        <dbReference type="ChEBI" id="CHEBI:15377"/>
        <dbReference type="ChEBI" id="CHEBI:15378"/>
        <dbReference type="ChEBI" id="CHEBI:25646"/>
        <dbReference type="ChEBI" id="CHEBI:57287"/>
        <dbReference type="ChEBI" id="CHEBI:57386"/>
    </reaction>
    <physiologicalReaction direction="left-to-right" evidence="19">
        <dbReference type="Rhea" id="RHEA:30144"/>
    </physiologicalReaction>
</comment>
<comment type="catalytic activity">
    <reaction evidence="23">
        <text>tetradecanoyl-CoA + H2O = tetradecanoate + CoA + H(+)</text>
        <dbReference type="Rhea" id="RHEA:40119"/>
        <dbReference type="ChEBI" id="CHEBI:15377"/>
        <dbReference type="ChEBI" id="CHEBI:15378"/>
        <dbReference type="ChEBI" id="CHEBI:30807"/>
        <dbReference type="ChEBI" id="CHEBI:57287"/>
        <dbReference type="ChEBI" id="CHEBI:57385"/>
    </reaction>
    <physiologicalReaction direction="left-to-right" evidence="23">
        <dbReference type="Rhea" id="RHEA:40120"/>
    </physiologicalReaction>
</comment>
<keyword evidence="10" id="KW-0443">Lipid metabolism</keyword>
<keyword evidence="8" id="KW-0276">Fatty acid metabolism</keyword>